<organism evidence="2 3">
    <name type="scientific">Teratosphaeria destructans</name>
    <dbReference type="NCBI Taxonomy" id="418781"/>
    <lineage>
        <taxon>Eukaryota</taxon>
        <taxon>Fungi</taxon>
        <taxon>Dikarya</taxon>
        <taxon>Ascomycota</taxon>
        <taxon>Pezizomycotina</taxon>
        <taxon>Dothideomycetes</taxon>
        <taxon>Dothideomycetidae</taxon>
        <taxon>Mycosphaerellales</taxon>
        <taxon>Teratosphaeriaceae</taxon>
        <taxon>Teratosphaeria</taxon>
    </lineage>
</organism>
<reference evidence="2 3" key="1">
    <citation type="journal article" date="2018" name="IMA Fungus">
        <title>IMA Genome-F 10: Nine draft genome sequences of Claviceps purpurea s.lat., including C. arundinis, C. humidiphila, and C. cf. spartinae, pseudomolecules for the pitch canker pathogen Fusarium circinatum, draft genome of Davidsoniella eucalypti, Grosmannia galeiformis, Quambalaria eucalypti, and Teratosphaeria destructans.</title>
        <authorList>
            <person name="Wingfield B.D."/>
            <person name="Liu M."/>
            <person name="Nguyen H.D."/>
            <person name="Lane F.A."/>
            <person name="Morgan S.W."/>
            <person name="De Vos L."/>
            <person name="Wilken P.M."/>
            <person name="Duong T.A."/>
            <person name="Aylward J."/>
            <person name="Coetzee M.P."/>
            <person name="Dadej K."/>
            <person name="De Beer Z.W."/>
            <person name="Findlay W."/>
            <person name="Havenga M."/>
            <person name="Kolarik M."/>
            <person name="Menzies J.G."/>
            <person name="Naidoo K."/>
            <person name="Pochopski O."/>
            <person name="Shoukouhi P."/>
            <person name="Santana Q.C."/>
            <person name="Seifert K.A."/>
            <person name="Soal N."/>
            <person name="Steenkamp E.T."/>
            <person name="Tatham C.T."/>
            <person name="van der Nest M.A."/>
            <person name="Wingfield M.J."/>
        </authorList>
    </citation>
    <scope>NUCLEOTIDE SEQUENCE [LARGE SCALE GENOMIC DNA]</scope>
    <source>
        <strain evidence="2">CMW44962</strain>
    </source>
</reference>
<sequence>MHKIELGSRHDSGIEAAWQDLSLDDDLPTAREELARKNSLDFFSATIAARPVSWQAPQWSSGTDGGGENIAGPSRSRPRAASPGVTEPASRQDQGRKDSFSVVLDMAKELEVAAEPQRPQQPVYPLLGLVRKPRPTRGRQRIGHREGIELQRLDSRTGRMWVAEAPGVPPSAHFPR</sequence>
<proteinExistence type="predicted"/>
<accession>A0A9W7W292</accession>
<evidence type="ECO:0000256" key="1">
    <source>
        <dbReference type="SAM" id="MobiDB-lite"/>
    </source>
</evidence>
<feature type="region of interest" description="Disordered" evidence="1">
    <location>
        <begin position="55"/>
        <end position="102"/>
    </location>
</feature>
<protein>
    <submittedName>
        <fullName evidence="2">Uncharacterized protein</fullName>
    </submittedName>
</protein>
<evidence type="ECO:0000313" key="2">
    <source>
        <dbReference type="EMBL" id="KAH9827633.1"/>
    </source>
</evidence>
<dbReference type="Proteomes" id="UP001138500">
    <property type="component" value="Unassembled WGS sequence"/>
</dbReference>
<gene>
    <name evidence="2" type="ORF">Tdes44962_MAKER00359</name>
</gene>
<comment type="caution">
    <text evidence="2">The sequence shown here is derived from an EMBL/GenBank/DDBJ whole genome shotgun (WGS) entry which is preliminary data.</text>
</comment>
<evidence type="ECO:0000313" key="3">
    <source>
        <dbReference type="Proteomes" id="UP001138500"/>
    </source>
</evidence>
<dbReference type="EMBL" id="RIBY02001867">
    <property type="protein sequence ID" value="KAH9827633.1"/>
    <property type="molecule type" value="Genomic_DNA"/>
</dbReference>
<name>A0A9W7W292_9PEZI</name>
<reference evidence="2 3" key="2">
    <citation type="journal article" date="2021" name="Curr. Genet.">
        <title>Genetic response to nitrogen starvation in the aggressive Eucalyptus foliar pathogen Teratosphaeria destructans.</title>
        <authorList>
            <person name="Havenga M."/>
            <person name="Wingfield B.D."/>
            <person name="Wingfield M.J."/>
            <person name="Dreyer L.L."/>
            <person name="Roets F."/>
            <person name="Aylward J."/>
        </authorList>
    </citation>
    <scope>NUCLEOTIDE SEQUENCE [LARGE SCALE GENOMIC DNA]</scope>
    <source>
        <strain evidence="2">CMW44962</strain>
    </source>
</reference>
<keyword evidence="3" id="KW-1185">Reference proteome</keyword>
<dbReference type="AlphaFoldDB" id="A0A9W7W292"/>